<organism evidence="1 2">
    <name type="scientific">Helcobacillus massiliensis</name>
    <dbReference type="NCBI Taxonomy" id="521392"/>
    <lineage>
        <taxon>Bacteria</taxon>
        <taxon>Bacillati</taxon>
        <taxon>Actinomycetota</taxon>
        <taxon>Actinomycetes</taxon>
        <taxon>Micrococcales</taxon>
        <taxon>Dermabacteraceae</taxon>
        <taxon>Helcobacillus</taxon>
    </lineage>
</organism>
<dbReference type="Proteomes" id="UP000568050">
    <property type="component" value="Unassembled WGS sequence"/>
</dbReference>
<name>A0A839QVJ8_9MICO</name>
<dbReference type="AlphaFoldDB" id="A0A839QVJ8"/>
<proteinExistence type="predicted"/>
<sequence length="135" mass="14988">MDNNALSRLTSTQRTSSFFLEHCHLTADVLHEARGYVEPELEDREVPLTPQVLNRLIEVMADAQVGDTSLVDLYANKGTADPVMIAFTLEARDFERNTLLPDTWVIVTDDKAVTAAAGCFGLDVISSSEFRQLFP</sequence>
<dbReference type="EMBL" id="JACHWP010000001">
    <property type="protein sequence ID" value="MBB3022031.1"/>
    <property type="molecule type" value="Genomic_DNA"/>
</dbReference>
<evidence type="ECO:0000313" key="1">
    <source>
        <dbReference type="EMBL" id="MBB3022031.1"/>
    </source>
</evidence>
<protein>
    <recommendedName>
        <fullName evidence="3">PIN domain-containing protein</fullName>
    </recommendedName>
</protein>
<evidence type="ECO:0000313" key="2">
    <source>
        <dbReference type="Proteomes" id="UP000568050"/>
    </source>
</evidence>
<reference evidence="1 2" key="1">
    <citation type="submission" date="2020-08" db="EMBL/GenBank/DDBJ databases">
        <title>Sequencing the genomes of 1000 actinobacteria strains.</title>
        <authorList>
            <person name="Klenk H.-P."/>
        </authorList>
    </citation>
    <scope>NUCLEOTIDE SEQUENCE [LARGE SCALE GENOMIC DNA]</scope>
    <source>
        <strain evidence="1 2">DSM 23040</strain>
    </source>
</reference>
<accession>A0A839QVJ8</accession>
<evidence type="ECO:0008006" key="3">
    <source>
        <dbReference type="Google" id="ProtNLM"/>
    </source>
</evidence>
<keyword evidence="2" id="KW-1185">Reference proteome</keyword>
<dbReference type="RefSeq" id="WP_183373757.1">
    <property type="nucleotide sequence ID" value="NZ_CBCSFZ010000015.1"/>
</dbReference>
<comment type="caution">
    <text evidence="1">The sequence shown here is derived from an EMBL/GenBank/DDBJ whole genome shotgun (WGS) entry which is preliminary data.</text>
</comment>
<gene>
    <name evidence="1" type="ORF">FHX50_000279</name>
</gene>